<dbReference type="HOGENOM" id="CLU_157808_0_0_7"/>
<reference evidence="1 2" key="2">
    <citation type="journal article" date="2010" name="Stand. Genomic Sci.">
        <title>Complete genome sequence of Desulfohalobium retbaense type strain (HR(100)).</title>
        <authorList>
            <person name="Spring S."/>
            <person name="Nolan M."/>
            <person name="Lapidus A."/>
            <person name="Glavina Del Rio T."/>
            <person name="Copeland A."/>
            <person name="Tice H."/>
            <person name="Cheng J.F."/>
            <person name="Lucas S."/>
            <person name="Land M."/>
            <person name="Chen F."/>
            <person name="Bruce D."/>
            <person name="Goodwin L."/>
            <person name="Pitluck S."/>
            <person name="Ivanova N."/>
            <person name="Mavromatis K."/>
            <person name="Mikhailova N."/>
            <person name="Pati A."/>
            <person name="Chen A."/>
            <person name="Palaniappan K."/>
            <person name="Hauser L."/>
            <person name="Chang Y.J."/>
            <person name="Jeffries C.D."/>
            <person name="Munk C."/>
            <person name="Kiss H."/>
            <person name="Chain P."/>
            <person name="Han C."/>
            <person name="Brettin T."/>
            <person name="Detter J.C."/>
            <person name="Schuler E."/>
            <person name="Goker M."/>
            <person name="Rohde M."/>
            <person name="Bristow J."/>
            <person name="Eisen J.A."/>
            <person name="Markowitz V."/>
            <person name="Hugenholtz P."/>
            <person name="Kyrpides N.C."/>
            <person name="Klenk H.P."/>
        </authorList>
    </citation>
    <scope>NUCLEOTIDE SEQUENCE [LARGE SCALE GENOMIC DNA]</scope>
    <source>
        <strain evidence="1 2">DSM 5692</strain>
    </source>
</reference>
<protein>
    <recommendedName>
        <fullName evidence="3">Lipoprotein</fullName>
    </recommendedName>
</protein>
<dbReference type="Proteomes" id="UP000001052">
    <property type="component" value="Chromosome"/>
</dbReference>
<evidence type="ECO:0000313" key="2">
    <source>
        <dbReference type="Proteomes" id="UP000001052"/>
    </source>
</evidence>
<organism evidence="1 2">
    <name type="scientific">Desulfohalobium retbaense (strain ATCC 49708 / DSM 5692 / JCM 16813 / HR100)</name>
    <dbReference type="NCBI Taxonomy" id="485915"/>
    <lineage>
        <taxon>Bacteria</taxon>
        <taxon>Pseudomonadati</taxon>
        <taxon>Thermodesulfobacteriota</taxon>
        <taxon>Desulfovibrionia</taxon>
        <taxon>Desulfovibrionales</taxon>
        <taxon>Desulfohalobiaceae</taxon>
        <taxon>Desulfohalobium</taxon>
    </lineage>
</organism>
<dbReference type="PROSITE" id="PS51257">
    <property type="entry name" value="PROKAR_LIPOPROTEIN"/>
    <property type="match status" value="1"/>
</dbReference>
<proteinExistence type="predicted"/>
<name>C8X1W2_DESRD</name>
<dbReference type="RefSeq" id="WP_015751681.1">
    <property type="nucleotide sequence ID" value="NC_013223.1"/>
</dbReference>
<accession>C8X1W2</accession>
<dbReference type="KEGG" id="drt:Dret_1246"/>
<evidence type="ECO:0000313" key="1">
    <source>
        <dbReference type="EMBL" id="ACV68534.1"/>
    </source>
</evidence>
<dbReference type="AlphaFoldDB" id="C8X1W2"/>
<dbReference type="EMBL" id="CP001734">
    <property type="protein sequence ID" value="ACV68534.1"/>
    <property type="molecule type" value="Genomic_DNA"/>
</dbReference>
<evidence type="ECO:0008006" key="3">
    <source>
        <dbReference type="Google" id="ProtNLM"/>
    </source>
</evidence>
<dbReference type="OrthoDB" id="9813646at2"/>
<sequence length="92" mass="10265">MNKYIALGLTLLLTLVLLGTLGCEDMQRSVKSFKANTVGIERKVVWTGFDGSRKVWEGRFKIESSKNGNVVYFIDDNGKTVILGPGYYSVEQ</sequence>
<reference evidence="2" key="1">
    <citation type="submission" date="2009-09" db="EMBL/GenBank/DDBJ databases">
        <title>The complete chromosome of Desulfohalobium retbaense DSM 5692.</title>
        <authorList>
            <consortium name="US DOE Joint Genome Institute (JGI-PGF)"/>
            <person name="Lucas S."/>
            <person name="Copeland A."/>
            <person name="Lapidus A."/>
            <person name="Glavina del Rio T."/>
            <person name="Dalin E."/>
            <person name="Tice H."/>
            <person name="Bruce D."/>
            <person name="Goodwin L."/>
            <person name="Pitluck S."/>
            <person name="Kyrpides N."/>
            <person name="Mavromatis K."/>
            <person name="Ivanova N."/>
            <person name="Mikhailova N."/>
            <person name="Munk A.C."/>
            <person name="Brettin T."/>
            <person name="Detter J.C."/>
            <person name="Han C."/>
            <person name="Tapia R."/>
            <person name="Larimer F."/>
            <person name="Land M."/>
            <person name="Hauser L."/>
            <person name="Markowitz V."/>
            <person name="Cheng J.-F."/>
            <person name="Hugenholtz P."/>
            <person name="Woyke T."/>
            <person name="Wu D."/>
            <person name="Spring S."/>
            <person name="Klenk H.-P."/>
            <person name="Eisen J.A."/>
        </authorList>
    </citation>
    <scope>NUCLEOTIDE SEQUENCE [LARGE SCALE GENOMIC DNA]</scope>
    <source>
        <strain evidence="2">DSM 5692</strain>
    </source>
</reference>
<gene>
    <name evidence="1" type="ordered locus">Dret_1246</name>
</gene>
<keyword evidence="2" id="KW-1185">Reference proteome</keyword>